<dbReference type="GO" id="GO:0006801">
    <property type="term" value="P:superoxide metabolic process"/>
    <property type="evidence" value="ECO:0007669"/>
    <property type="project" value="InterPro"/>
</dbReference>
<keyword evidence="3" id="KW-1185">Reference proteome</keyword>
<protein>
    <recommendedName>
        <fullName evidence="4">Superoxide dismutase copper/zinc binding domain-containing protein</fullName>
    </recommendedName>
</protein>
<dbReference type="InterPro" id="IPR036423">
    <property type="entry name" value="SOD-like_Cu/Zn_dom_sf"/>
</dbReference>
<dbReference type="Proteomes" id="UP001412239">
    <property type="component" value="Unassembled WGS sequence"/>
</dbReference>
<evidence type="ECO:0008006" key="4">
    <source>
        <dbReference type="Google" id="ProtNLM"/>
    </source>
</evidence>
<proteinExistence type="predicted"/>
<accession>A0A292PMY3</accession>
<feature type="region of interest" description="Disordered" evidence="1">
    <location>
        <begin position="186"/>
        <end position="241"/>
    </location>
</feature>
<evidence type="ECO:0000256" key="1">
    <source>
        <dbReference type="SAM" id="MobiDB-lite"/>
    </source>
</evidence>
<evidence type="ECO:0000313" key="3">
    <source>
        <dbReference type="Proteomes" id="UP001412239"/>
    </source>
</evidence>
<gene>
    <name evidence="2" type="ORF">GSTUAT00007804001</name>
</gene>
<reference evidence="2" key="1">
    <citation type="submission" date="2015-10" db="EMBL/GenBank/DDBJ databases">
        <authorList>
            <person name="Regsiter A."/>
            <person name="william w."/>
        </authorList>
    </citation>
    <scope>NUCLEOTIDE SEQUENCE</scope>
    <source>
        <strain evidence="2">Montdore</strain>
    </source>
</reference>
<organism evidence="2 3">
    <name type="scientific">Tuber aestivum</name>
    <name type="common">summer truffle</name>
    <dbReference type="NCBI Taxonomy" id="59557"/>
    <lineage>
        <taxon>Eukaryota</taxon>
        <taxon>Fungi</taxon>
        <taxon>Dikarya</taxon>
        <taxon>Ascomycota</taxon>
        <taxon>Pezizomycotina</taxon>
        <taxon>Pezizomycetes</taxon>
        <taxon>Pezizales</taxon>
        <taxon>Tuberaceae</taxon>
        <taxon>Tuber</taxon>
    </lineage>
</organism>
<sequence>MVWHQSLVTFVPEDGRDRYEFLPLLSPTIIRQPSPNGFIAPFHGARAHGNLQFNLTNFNYRTGVFVKLDLTAYRGDEGPFKLSLYEAPVSDDGKCDGAKNIPDPFQRGDKLECDRKSPQTCQVGDPVGKYGEIPKFQGVISIKQSFQGLYFKKEEREFIGNRSMILENARRDKTACANITEVYGTAKTWGPKGTGTQPKSKEGPRHGPGFGPGSASPPWKPSPGDGPPGLPPSMIGHPFAP</sequence>
<dbReference type="EMBL" id="LN891146">
    <property type="protein sequence ID" value="CUS08131.1"/>
    <property type="molecule type" value="Genomic_DNA"/>
</dbReference>
<dbReference type="AlphaFoldDB" id="A0A292PMY3"/>
<feature type="compositionally biased region" description="Pro residues" evidence="1">
    <location>
        <begin position="218"/>
        <end position="231"/>
    </location>
</feature>
<name>A0A292PMY3_9PEZI</name>
<dbReference type="GO" id="GO:0046872">
    <property type="term" value="F:metal ion binding"/>
    <property type="evidence" value="ECO:0007669"/>
    <property type="project" value="InterPro"/>
</dbReference>
<evidence type="ECO:0000313" key="2">
    <source>
        <dbReference type="EMBL" id="CUS08131.1"/>
    </source>
</evidence>
<dbReference type="Gene3D" id="2.60.40.200">
    <property type="entry name" value="Superoxide dismutase, copper/zinc binding domain"/>
    <property type="match status" value="1"/>
</dbReference>